<sequence length="46" mass="5471">MINPNITLWYMQETRKFLIFSIFNSGLYHVTKTVKSTMSKMTRPKS</sequence>
<keyword evidence="2" id="KW-1185">Reference proteome</keyword>
<proteinExistence type="predicted"/>
<name>A0A164F4J2_9CRUS</name>
<gene>
    <name evidence="1" type="ORF">APZ42_007731</name>
</gene>
<dbReference type="AlphaFoldDB" id="A0A164F4J2"/>
<evidence type="ECO:0000313" key="2">
    <source>
        <dbReference type="Proteomes" id="UP000076858"/>
    </source>
</evidence>
<evidence type="ECO:0000313" key="1">
    <source>
        <dbReference type="EMBL" id="KZR97417.1"/>
    </source>
</evidence>
<organism evidence="1 2">
    <name type="scientific">Daphnia magna</name>
    <dbReference type="NCBI Taxonomy" id="35525"/>
    <lineage>
        <taxon>Eukaryota</taxon>
        <taxon>Metazoa</taxon>
        <taxon>Ecdysozoa</taxon>
        <taxon>Arthropoda</taxon>
        <taxon>Crustacea</taxon>
        <taxon>Branchiopoda</taxon>
        <taxon>Diplostraca</taxon>
        <taxon>Cladocera</taxon>
        <taxon>Anomopoda</taxon>
        <taxon>Daphniidae</taxon>
        <taxon>Daphnia</taxon>
    </lineage>
</organism>
<dbReference type="Proteomes" id="UP000076858">
    <property type="component" value="Unassembled WGS sequence"/>
</dbReference>
<comment type="caution">
    <text evidence="1">The sequence shown here is derived from an EMBL/GenBank/DDBJ whole genome shotgun (WGS) entry which is preliminary data.</text>
</comment>
<dbReference type="EMBL" id="LRGB01021560">
    <property type="protein sequence ID" value="KZR97417.1"/>
    <property type="molecule type" value="Genomic_DNA"/>
</dbReference>
<protein>
    <submittedName>
        <fullName evidence="1">Uncharacterized protein</fullName>
    </submittedName>
</protein>
<accession>A0A164F4J2</accession>
<reference evidence="1 2" key="1">
    <citation type="submission" date="2016-03" db="EMBL/GenBank/DDBJ databases">
        <title>EvidentialGene: Evidence-directed Construction of Genes on Genomes.</title>
        <authorList>
            <person name="Gilbert D.G."/>
            <person name="Choi J.-H."/>
            <person name="Mockaitis K."/>
            <person name="Colbourne J."/>
            <person name="Pfrender M."/>
        </authorList>
    </citation>
    <scope>NUCLEOTIDE SEQUENCE [LARGE SCALE GENOMIC DNA]</scope>
    <source>
        <strain evidence="1 2">Xinb3</strain>
        <tissue evidence="1">Complete organism</tissue>
    </source>
</reference>